<evidence type="ECO:0000259" key="5">
    <source>
        <dbReference type="PROSITE" id="PS50837"/>
    </source>
</evidence>
<feature type="compositionally biased region" description="Basic and acidic residues" evidence="4">
    <location>
        <begin position="1"/>
        <end position="20"/>
    </location>
</feature>
<evidence type="ECO:0000256" key="4">
    <source>
        <dbReference type="SAM" id="MobiDB-lite"/>
    </source>
</evidence>
<accession>A0AAD9HS15</accession>
<dbReference type="PRINTS" id="PR00320">
    <property type="entry name" value="GPROTEINBRPT"/>
</dbReference>
<dbReference type="PROSITE" id="PS50837">
    <property type="entry name" value="NACHT"/>
    <property type="match status" value="1"/>
</dbReference>
<dbReference type="Gene3D" id="3.40.50.300">
    <property type="entry name" value="P-loop containing nucleotide triphosphate hydrolases"/>
    <property type="match status" value="1"/>
</dbReference>
<dbReference type="SUPFAM" id="SSF52540">
    <property type="entry name" value="P-loop containing nucleoside triphosphate hydrolases"/>
    <property type="match status" value="1"/>
</dbReference>
<dbReference type="Pfam" id="PF00400">
    <property type="entry name" value="WD40"/>
    <property type="match status" value="11"/>
</dbReference>
<reference evidence="6" key="1">
    <citation type="submission" date="2021-06" db="EMBL/GenBank/DDBJ databases">
        <title>Comparative genomics, transcriptomics and evolutionary studies reveal genomic signatures of adaptation to plant cell wall in hemibiotrophic fungi.</title>
        <authorList>
            <consortium name="DOE Joint Genome Institute"/>
            <person name="Baroncelli R."/>
            <person name="Diaz J.F."/>
            <person name="Benocci T."/>
            <person name="Peng M."/>
            <person name="Battaglia E."/>
            <person name="Haridas S."/>
            <person name="Andreopoulos W."/>
            <person name="Labutti K."/>
            <person name="Pangilinan J."/>
            <person name="Floch G.L."/>
            <person name="Makela M.R."/>
            <person name="Henrissat B."/>
            <person name="Grigoriev I.V."/>
            <person name="Crouch J.A."/>
            <person name="De Vries R.P."/>
            <person name="Sukno S.A."/>
            <person name="Thon M.R."/>
        </authorList>
    </citation>
    <scope>NUCLEOTIDE SEQUENCE</scope>
    <source>
        <strain evidence="6">MAFF235873</strain>
    </source>
</reference>
<dbReference type="InterPro" id="IPR007111">
    <property type="entry name" value="NACHT_NTPase"/>
</dbReference>
<feature type="repeat" description="WD" evidence="3">
    <location>
        <begin position="698"/>
        <end position="739"/>
    </location>
</feature>
<name>A0AAD9HS15_9PEZI</name>
<feature type="repeat" description="WD" evidence="3">
    <location>
        <begin position="740"/>
        <end position="781"/>
    </location>
</feature>
<feature type="repeat" description="WD" evidence="3">
    <location>
        <begin position="908"/>
        <end position="950"/>
    </location>
</feature>
<feature type="compositionally biased region" description="Polar residues" evidence="4">
    <location>
        <begin position="27"/>
        <end position="39"/>
    </location>
</feature>
<dbReference type="InterPro" id="IPR001680">
    <property type="entry name" value="WD40_rpt"/>
</dbReference>
<evidence type="ECO:0000256" key="3">
    <source>
        <dbReference type="PROSITE-ProRule" id="PRU00221"/>
    </source>
</evidence>
<dbReference type="PROSITE" id="PS50082">
    <property type="entry name" value="WD_REPEATS_2"/>
    <property type="match status" value="11"/>
</dbReference>
<dbReference type="InterPro" id="IPR027417">
    <property type="entry name" value="P-loop_NTPase"/>
</dbReference>
<protein>
    <recommendedName>
        <fullName evidence="5">NACHT domain-containing protein</fullName>
    </recommendedName>
</protein>
<proteinExistence type="predicted"/>
<evidence type="ECO:0000256" key="2">
    <source>
        <dbReference type="ARBA" id="ARBA00022737"/>
    </source>
</evidence>
<comment type="caution">
    <text evidence="6">The sequence shown here is derived from an EMBL/GenBank/DDBJ whole genome shotgun (WGS) entry which is preliminary data.</text>
</comment>
<gene>
    <name evidence="6" type="ORF">LX32DRAFT_552142</name>
</gene>
<feature type="repeat" description="WD" evidence="3">
    <location>
        <begin position="824"/>
        <end position="865"/>
    </location>
</feature>
<dbReference type="Pfam" id="PF24883">
    <property type="entry name" value="NPHP3_N"/>
    <property type="match status" value="1"/>
</dbReference>
<organism evidence="6 7">
    <name type="scientific">Colletotrichum zoysiae</name>
    <dbReference type="NCBI Taxonomy" id="1216348"/>
    <lineage>
        <taxon>Eukaryota</taxon>
        <taxon>Fungi</taxon>
        <taxon>Dikarya</taxon>
        <taxon>Ascomycota</taxon>
        <taxon>Pezizomycotina</taxon>
        <taxon>Sordariomycetes</taxon>
        <taxon>Hypocreomycetidae</taxon>
        <taxon>Glomerellales</taxon>
        <taxon>Glomerellaceae</taxon>
        <taxon>Colletotrichum</taxon>
        <taxon>Colletotrichum graminicola species complex</taxon>
    </lineage>
</organism>
<dbReference type="PANTHER" id="PTHR19848:SF8">
    <property type="entry name" value="F-BOX AND WD REPEAT DOMAIN CONTAINING 7"/>
    <property type="match status" value="1"/>
</dbReference>
<keyword evidence="1 3" id="KW-0853">WD repeat</keyword>
<dbReference type="PANTHER" id="PTHR19848">
    <property type="entry name" value="WD40 REPEAT PROTEIN"/>
    <property type="match status" value="1"/>
</dbReference>
<sequence length="1282" mass="142192">MERKDKGSRRGEDPDLDDPRKRKKTIPRNNDNSTASQILQEPGAHSEFHGNGLQHTGSGNVNARDIYIGSTSDGELERQLLRDLRVSDPRDDKERIERTKGGLLRDSFRWVLDHHDFRRWQDDEQSRVLWVKGDPGKGKTMLLCGIIAELERRSVDCVLSYFFCQATDARLNNATAVLRGLIYLLLDQQPSLIGRLRKKYDHAGKQLFEDVNGWDALSRILLSILQDLGSQTTYLVIDALDECETGLSQLLHLIVRVSSTTQAKWLLSSRNRRDIDQVIPPKESQTRLSLEMKENAELVSRAVNTYITECISQLAVLEGDVLLQDQIQSKMQQKADGTFLWVSLVIQELHEAEAWEVMDIIDDIPAGLDELYERMIRQIQHQGRDRPAYCWKLLSTVIAAYRPLHLEELRFLVDLPPSISTTRQNILAIAGRSGSFLTIRDDVVYIIHQSAKDFLTKHIAQFPSGPAEVHIIIASRSIQAMSGILRRDMYEIHEPGFPISSAKPPDPNPLASVRYSSVYWVSHLVEGSEEQGQWDRELCDGGPVHVFLQKHLLHWLEALSLLGGMSEGIIQLSKLANMMQLSSESPQLTDLAQDGLRFIRTNRAGIELSPLQVYTSALVFCPKRSAIRTLFGFEEPRWMTIKPDVEDNWSACLQTLEGHTESVTSVAFCGDRMQLVSASWDSTIKIWDSATGQCIQTLHGHTSGVLSIAMSSDSRHLASGSYDHTVKIWDSITGHCIKTLSGHTDRVCSVVFFSAGLRLASASADKTIKIWDIPTGQCIQTLHGHTRGVNAVAVSSGRKHLASASDDFTIKIWNSITGHCIKNLLGHTGQVASIAVSDDGMQLVSASEDATIKIWDTSTGHCVRTLQVHRQDVTSVIFSVDAMQLASASWDTTVKIWDTSTGHCVQTLTGHSLGVMSISFTSSNNMKLASASADATVKIWDMAASQHVQTPNHQDSTIRSIAVSDDNTQLASASVDGAIKLWDSTGRYLKTLKGHTSAVNSVAFFESDTKLASCSFDDCVRIWDKATGQCLKTLKGHGGYVNSVAITDRAIGRSLQTIKDQRDHRLPYFFVHSTILATASWDDTIKIWDADTGQCLQTLRGHTKVVHSAAFSSDGTQVASTSGDKTVKIWDLATGQCLQTLHGDAEVVYLVAFSNSSAQLASASFDIVKIWDISTGHCCRTLRLDRLRMLGHISFSETDLQLYTDVGAIDLRLGTGAVETATFCGYGISRDECWITWDSKNVLWLPPEYRPSCSAVRGPTMALGCRGGRFLVMRFSEDDPVL</sequence>
<evidence type="ECO:0000256" key="1">
    <source>
        <dbReference type="ARBA" id="ARBA00022574"/>
    </source>
</evidence>
<evidence type="ECO:0000313" key="6">
    <source>
        <dbReference type="EMBL" id="KAK2034265.1"/>
    </source>
</evidence>
<dbReference type="InterPro" id="IPR036322">
    <property type="entry name" value="WD40_repeat_dom_sf"/>
</dbReference>
<dbReference type="SMART" id="SM00320">
    <property type="entry name" value="WD40"/>
    <property type="match status" value="12"/>
</dbReference>
<feature type="repeat" description="WD" evidence="3">
    <location>
        <begin position="656"/>
        <end position="697"/>
    </location>
</feature>
<feature type="repeat" description="WD" evidence="3">
    <location>
        <begin position="992"/>
        <end position="1033"/>
    </location>
</feature>
<dbReference type="PROSITE" id="PS50294">
    <property type="entry name" value="WD_REPEATS_REGION"/>
    <property type="match status" value="10"/>
</dbReference>
<feature type="repeat" description="WD" evidence="3">
    <location>
        <begin position="1099"/>
        <end position="1140"/>
    </location>
</feature>
<dbReference type="Gene3D" id="2.130.10.10">
    <property type="entry name" value="YVTN repeat-like/Quinoprotein amine dehydrogenase"/>
    <property type="match status" value="6"/>
</dbReference>
<feature type="repeat" description="WD" evidence="3">
    <location>
        <begin position="951"/>
        <end position="983"/>
    </location>
</feature>
<feature type="region of interest" description="Disordered" evidence="4">
    <location>
        <begin position="1"/>
        <end position="39"/>
    </location>
</feature>
<dbReference type="SUPFAM" id="SSF50978">
    <property type="entry name" value="WD40 repeat-like"/>
    <property type="match status" value="2"/>
</dbReference>
<dbReference type="InterPro" id="IPR020472">
    <property type="entry name" value="WD40_PAC1"/>
</dbReference>
<feature type="repeat" description="WD" evidence="3">
    <location>
        <begin position="1076"/>
        <end position="1098"/>
    </location>
</feature>
<feature type="repeat" description="WD" evidence="3">
    <location>
        <begin position="782"/>
        <end position="823"/>
    </location>
</feature>
<feature type="domain" description="NACHT" evidence="5">
    <location>
        <begin position="127"/>
        <end position="270"/>
    </location>
</feature>
<dbReference type="InterPro" id="IPR015943">
    <property type="entry name" value="WD40/YVTN_repeat-like_dom_sf"/>
</dbReference>
<keyword evidence="7" id="KW-1185">Reference proteome</keyword>
<dbReference type="FunFam" id="3.40.50.300:FF:001638">
    <property type="entry name" value="NACHT and WD40 domain protein"/>
    <property type="match status" value="1"/>
</dbReference>
<keyword evidence="2" id="KW-0677">Repeat</keyword>
<evidence type="ECO:0000313" key="7">
    <source>
        <dbReference type="Proteomes" id="UP001232148"/>
    </source>
</evidence>
<dbReference type="PROSITE" id="PS00678">
    <property type="entry name" value="WD_REPEATS_1"/>
    <property type="match status" value="5"/>
</dbReference>
<dbReference type="Proteomes" id="UP001232148">
    <property type="component" value="Unassembled WGS sequence"/>
</dbReference>
<feature type="repeat" description="WD" evidence="3">
    <location>
        <begin position="866"/>
        <end position="907"/>
    </location>
</feature>
<dbReference type="InterPro" id="IPR019775">
    <property type="entry name" value="WD40_repeat_CS"/>
</dbReference>
<dbReference type="CDD" id="cd00200">
    <property type="entry name" value="WD40"/>
    <property type="match status" value="2"/>
</dbReference>
<dbReference type="EMBL" id="MU842815">
    <property type="protein sequence ID" value="KAK2034265.1"/>
    <property type="molecule type" value="Genomic_DNA"/>
</dbReference>
<dbReference type="InterPro" id="IPR056884">
    <property type="entry name" value="NPHP3-like_N"/>
</dbReference>